<sequence length="285" mass="31621">MKDSSNIWPAFFRALGVEHREATEITGLSGLSHPVQAIGVDDKTKRVVVISSEYNPRIAALMQVDIQGTLPDARVLVARPIPFNISHTLKQIFLSASGQVDIGKLTQTIDLIKSPKDNDEKIKELYGPAVATFVDNASKIKLPPLSYIIDALQQLSILDWHGIFMKDGVPLQKIFEATNLLMNYDNMQGDRENGICPLPTYEFMPVDWELLRSGSDVDAIQQRLRDFNIYQYFFPPADGVALSLIDNHLGTAGDISKGLQIATERGHIISRNDIVPDANSIPELL</sequence>
<protein>
    <recommendedName>
        <fullName evidence="3">Type II secretion system protein GspE N-terminal domain-containing protein</fullName>
    </recommendedName>
</protein>
<dbReference type="EMBL" id="JBHGPK010000001">
    <property type="protein sequence ID" value="MFC2248027.1"/>
    <property type="molecule type" value="Genomic_DNA"/>
</dbReference>
<dbReference type="RefSeq" id="WP_394307833.1">
    <property type="nucleotide sequence ID" value="NZ_JBHGPK010000001.1"/>
</dbReference>
<organism evidence="1 2">
    <name type="scientific">Labrys neptuniae</name>
    <dbReference type="NCBI Taxonomy" id="376174"/>
    <lineage>
        <taxon>Bacteria</taxon>
        <taxon>Pseudomonadati</taxon>
        <taxon>Pseudomonadota</taxon>
        <taxon>Alphaproteobacteria</taxon>
        <taxon>Hyphomicrobiales</taxon>
        <taxon>Xanthobacteraceae</taxon>
        <taxon>Labrys</taxon>
    </lineage>
</organism>
<dbReference type="Proteomes" id="UP001595190">
    <property type="component" value="Unassembled WGS sequence"/>
</dbReference>
<reference evidence="1 2" key="1">
    <citation type="submission" date="2024-09" db="EMBL/GenBank/DDBJ databases">
        <title>Description of Labrys sedimenti sp. nov., isolated from a diclofenac-degrading enrichment culture, and genome-based reclassification of Labrys portucalensis as a later heterotypic synonym of Labrys neptuniae.</title>
        <authorList>
            <person name="Tancsics A."/>
            <person name="Csepanyi A."/>
        </authorList>
    </citation>
    <scope>NUCLEOTIDE SEQUENCE [LARGE SCALE GENOMIC DNA]</scope>
    <source>
        <strain evidence="1 2">LMG 23412</strain>
    </source>
</reference>
<proteinExistence type="predicted"/>
<gene>
    <name evidence="1" type="ORF">ACETRX_00225</name>
</gene>
<evidence type="ECO:0000313" key="1">
    <source>
        <dbReference type="EMBL" id="MFC2248027.1"/>
    </source>
</evidence>
<evidence type="ECO:0000313" key="2">
    <source>
        <dbReference type="Proteomes" id="UP001595190"/>
    </source>
</evidence>
<comment type="caution">
    <text evidence="1">The sequence shown here is derived from an EMBL/GenBank/DDBJ whole genome shotgun (WGS) entry which is preliminary data.</text>
</comment>
<accession>A0ABV6Z7D3</accession>
<name>A0ABV6Z7D3_9HYPH</name>
<evidence type="ECO:0008006" key="3">
    <source>
        <dbReference type="Google" id="ProtNLM"/>
    </source>
</evidence>